<keyword evidence="11" id="KW-0482">Metalloprotease</keyword>
<dbReference type="Proteomes" id="UP001152798">
    <property type="component" value="Chromosome 4"/>
</dbReference>
<dbReference type="InterPro" id="IPR034286">
    <property type="entry name" value="M14_AGBL5-like"/>
</dbReference>
<dbReference type="PROSITE" id="PS52035">
    <property type="entry name" value="PEPTIDASE_M14"/>
    <property type="match status" value="1"/>
</dbReference>
<sequence>MVSEAFEEKLRMVEIVCNGWVFLSSFDSGNLGSVEAVQPSVTPNNTCSSDSVNDQPDFEFNVWTKPDCAGTEFENGNRTWFYFGMREGLPFSNVKINIVNLNKQCKMYAQGMTPVYKIVPGKNHWERIKDKPTFNMEDKQFTVSFVYRFGDTRLQTVYFAFTYPYTYTDLLNHLAALENHSKTKLGHGDNNSEPKQDDIYFHRELLTYSLESRRVELITISSHHGITKIREPRLPNLFPDQNIPRCFRFLPYKKVVFLSARVHPGETPSSFVMAGMMNFLMSREDSIAFALRRHFVFKLIPMLNPDGVYCGNYRTDTRGVNLNRVYGCPSAHLHPSIYGARAMLRYYHHGTIVPEEEFDEKPSSIEDRVSGLSLSKSQLSLGPGETATYKISCGSGSEMVVSLEPDKELTSSRVITPIGLGRVGNTNDDSGLFTYIDMHGHTSKKGIFMYGNHFDNLNMKVECMLFPKLITLYSQHFLFDSCNFTEKNMYIRDRRDGSSREGCGRVAIYKATGLVRCYTLECNYNTGKNLNMLPPPYRDSLERRSHPNLIVPPKYTPIIYEEAGKSVLSALLDLVGMHPNTRLINSVYHSITTVREVLRKRVIMEEMIEKDETNDKKKHGGKLAARKIRGNKNGRSRIIRTEAVHGRRNTQESLSGLPGRKLSEKKKKKKKKKLRDEGGCSSGKRRIEKKCCSIESSRRLSMEHRRKKLKAK</sequence>
<evidence type="ECO:0000313" key="24">
    <source>
        <dbReference type="EMBL" id="CAH1400196.1"/>
    </source>
</evidence>
<feature type="active site" description="Proton donor/acceptor" evidence="21">
    <location>
        <position position="521"/>
    </location>
</feature>
<dbReference type="AlphaFoldDB" id="A0A9P0MRA1"/>
<evidence type="ECO:0000259" key="23">
    <source>
        <dbReference type="PROSITE" id="PS52035"/>
    </source>
</evidence>
<evidence type="ECO:0000256" key="5">
    <source>
        <dbReference type="ARBA" id="ARBA00005988"/>
    </source>
</evidence>
<evidence type="ECO:0000256" key="18">
    <source>
        <dbReference type="ARBA" id="ARBA00032753"/>
    </source>
</evidence>
<keyword evidence="13" id="KW-0539">Nucleus</keyword>
<evidence type="ECO:0000256" key="19">
    <source>
        <dbReference type="ARBA" id="ARBA00032928"/>
    </source>
</evidence>
<evidence type="ECO:0000256" key="2">
    <source>
        <dbReference type="ARBA" id="ARBA00004123"/>
    </source>
</evidence>
<dbReference type="Gene3D" id="2.60.40.3120">
    <property type="match status" value="1"/>
</dbReference>
<dbReference type="OrthoDB" id="10253041at2759"/>
<reference evidence="24" key="1">
    <citation type="submission" date="2022-01" db="EMBL/GenBank/DDBJ databases">
        <authorList>
            <person name="King R."/>
        </authorList>
    </citation>
    <scope>NUCLEOTIDE SEQUENCE</scope>
</reference>
<proteinExistence type="inferred from homology"/>
<dbReference type="GO" id="GO:0008270">
    <property type="term" value="F:zinc ion binding"/>
    <property type="evidence" value="ECO:0007669"/>
    <property type="project" value="InterPro"/>
</dbReference>
<dbReference type="GO" id="GO:0005819">
    <property type="term" value="C:spindle"/>
    <property type="evidence" value="ECO:0007669"/>
    <property type="project" value="UniProtKB-SubCell"/>
</dbReference>
<dbReference type="Gene3D" id="3.40.630.10">
    <property type="entry name" value="Zn peptidases"/>
    <property type="match status" value="2"/>
</dbReference>
<evidence type="ECO:0000256" key="13">
    <source>
        <dbReference type="ARBA" id="ARBA00023242"/>
    </source>
</evidence>
<evidence type="ECO:0000256" key="12">
    <source>
        <dbReference type="ARBA" id="ARBA00023212"/>
    </source>
</evidence>
<dbReference type="PANTHER" id="PTHR12756:SF12">
    <property type="entry name" value="CYTOSOLIC CARBOXYPEPTIDASE-LIKE PROTEIN 5"/>
    <property type="match status" value="1"/>
</dbReference>
<dbReference type="EC" id="3.4.17.24" evidence="17"/>
<comment type="catalytic activity">
    <reaction evidence="20">
        <text>gamma-L-glutamyl-L-glutamyl-[protein] + H2O = L-glutamyl-[protein] + L-glutamate</text>
        <dbReference type="Rhea" id="RHEA:60152"/>
        <dbReference type="Rhea" id="RHEA-COMP:10208"/>
        <dbReference type="Rhea" id="RHEA-COMP:15517"/>
        <dbReference type="ChEBI" id="CHEBI:15377"/>
        <dbReference type="ChEBI" id="CHEBI:29973"/>
        <dbReference type="ChEBI" id="CHEBI:29985"/>
        <dbReference type="ChEBI" id="CHEBI:143622"/>
    </reaction>
    <physiologicalReaction direction="left-to-right" evidence="20">
        <dbReference type="Rhea" id="RHEA:60153"/>
    </physiologicalReaction>
</comment>
<evidence type="ECO:0000256" key="11">
    <source>
        <dbReference type="ARBA" id="ARBA00023049"/>
    </source>
</evidence>
<dbReference type="EMBL" id="OV725080">
    <property type="protein sequence ID" value="CAH1400196.1"/>
    <property type="molecule type" value="Genomic_DNA"/>
</dbReference>
<evidence type="ECO:0000256" key="14">
    <source>
        <dbReference type="ARBA" id="ARBA00024141"/>
    </source>
</evidence>
<dbReference type="PANTHER" id="PTHR12756">
    <property type="entry name" value="CYTOSOLIC CARBOXYPEPTIDASE"/>
    <property type="match status" value="1"/>
</dbReference>
<evidence type="ECO:0000256" key="9">
    <source>
        <dbReference type="ARBA" id="ARBA00022801"/>
    </source>
</evidence>
<keyword evidence="10" id="KW-0862">Zinc</keyword>
<comment type="subcellular location">
    <subcellularLocation>
        <location evidence="3">Cytoplasm</location>
        <location evidence="3">Cytoskeleton</location>
        <location evidence="3">Spindle</location>
    </subcellularLocation>
    <subcellularLocation>
        <location evidence="4">Midbody</location>
    </subcellularLocation>
    <subcellularLocation>
        <location evidence="2">Nucleus</location>
    </subcellularLocation>
</comment>
<evidence type="ECO:0000256" key="22">
    <source>
        <dbReference type="SAM" id="MobiDB-lite"/>
    </source>
</evidence>
<protein>
    <recommendedName>
        <fullName evidence="14">Cytosolic carboxypeptidase-like protein 5</fullName>
        <ecNumber evidence="17">3.4.17.24</ecNumber>
    </recommendedName>
    <alternativeName>
        <fullName evidence="19">ATP/GTP-binding protein-like 5</fullName>
    </alternativeName>
    <alternativeName>
        <fullName evidence="18">Protein deglutamylase CCP5</fullName>
    </alternativeName>
</protein>
<keyword evidence="12" id="KW-0206">Cytoskeleton</keyword>
<evidence type="ECO:0000256" key="16">
    <source>
        <dbReference type="ARBA" id="ARBA00024627"/>
    </source>
</evidence>
<dbReference type="Pfam" id="PF18027">
    <property type="entry name" value="Pepdidase_M14_N"/>
    <property type="match status" value="1"/>
</dbReference>
<keyword evidence="9" id="KW-0378">Hydrolase</keyword>
<comment type="cofactor">
    <cofactor evidence="1">
        <name>Zn(2+)</name>
        <dbReference type="ChEBI" id="CHEBI:29105"/>
    </cofactor>
</comment>
<feature type="compositionally biased region" description="Basic residues" evidence="22">
    <location>
        <begin position="663"/>
        <end position="673"/>
    </location>
</feature>
<evidence type="ECO:0000256" key="20">
    <source>
        <dbReference type="ARBA" id="ARBA00047714"/>
    </source>
</evidence>
<evidence type="ECO:0000256" key="21">
    <source>
        <dbReference type="PROSITE-ProRule" id="PRU01379"/>
    </source>
</evidence>
<evidence type="ECO:0000256" key="3">
    <source>
        <dbReference type="ARBA" id="ARBA00004186"/>
    </source>
</evidence>
<comment type="catalytic activity">
    <reaction evidence="16">
        <text>C-terminal L-alpha-aminoacyl-L-glutamyl-[tubulin] + H2O = C-terminal L-alpha-aminoacyl-[tubulin] + L-glutamate</text>
        <dbReference type="Rhea" id="RHEA:63796"/>
        <dbReference type="Rhea" id="RHEA-COMP:16436"/>
        <dbReference type="Rhea" id="RHEA-COMP:16437"/>
        <dbReference type="ChEBI" id="CHEBI:15377"/>
        <dbReference type="ChEBI" id="CHEBI:29985"/>
        <dbReference type="ChEBI" id="CHEBI:90782"/>
        <dbReference type="ChEBI" id="CHEBI:149556"/>
        <dbReference type="EC" id="3.4.17.24"/>
    </reaction>
    <physiologicalReaction direction="left-to-right" evidence="16">
        <dbReference type="Rhea" id="RHEA:63797"/>
    </physiologicalReaction>
</comment>
<dbReference type="CDD" id="cd06236">
    <property type="entry name" value="M14_AGBL5_like"/>
    <property type="match status" value="1"/>
</dbReference>
<evidence type="ECO:0000256" key="17">
    <source>
        <dbReference type="ARBA" id="ARBA00026108"/>
    </source>
</evidence>
<evidence type="ECO:0000256" key="1">
    <source>
        <dbReference type="ARBA" id="ARBA00001947"/>
    </source>
</evidence>
<dbReference type="GO" id="GO:0004181">
    <property type="term" value="F:metallocarboxypeptidase activity"/>
    <property type="evidence" value="ECO:0007669"/>
    <property type="project" value="InterPro"/>
</dbReference>
<comment type="catalytic activity">
    <reaction evidence="15">
        <text>C-terminal L-alpha-aminoacyl-L-glutamyl-L-glutamyl-[tubulin] + H2O = C-terminal L-alpha-aminoacyl-L-glutamyl-[tubulin] + L-glutamate</text>
        <dbReference type="Rhea" id="RHEA:63792"/>
        <dbReference type="Rhea" id="RHEA-COMP:16435"/>
        <dbReference type="Rhea" id="RHEA-COMP:16436"/>
        <dbReference type="ChEBI" id="CHEBI:15377"/>
        <dbReference type="ChEBI" id="CHEBI:29985"/>
        <dbReference type="ChEBI" id="CHEBI:149555"/>
        <dbReference type="ChEBI" id="CHEBI:149556"/>
        <dbReference type="EC" id="3.4.17.24"/>
    </reaction>
    <physiologicalReaction direction="left-to-right" evidence="15">
        <dbReference type="Rhea" id="RHEA:63793"/>
    </physiologicalReaction>
</comment>
<dbReference type="GO" id="GO:0030496">
    <property type="term" value="C:midbody"/>
    <property type="evidence" value="ECO:0007669"/>
    <property type="project" value="UniProtKB-SubCell"/>
</dbReference>
<dbReference type="Pfam" id="PF00246">
    <property type="entry name" value="Peptidase_M14"/>
    <property type="match status" value="1"/>
</dbReference>
<evidence type="ECO:0000256" key="6">
    <source>
        <dbReference type="ARBA" id="ARBA00022490"/>
    </source>
</evidence>
<evidence type="ECO:0000313" key="25">
    <source>
        <dbReference type="Proteomes" id="UP001152798"/>
    </source>
</evidence>
<accession>A0A9P0MRA1</accession>
<dbReference type="GO" id="GO:0006508">
    <property type="term" value="P:proteolysis"/>
    <property type="evidence" value="ECO:0007669"/>
    <property type="project" value="UniProtKB-KW"/>
</dbReference>
<evidence type="ECO:0000256" key="4">
    <source>
        <dbReference type="ARBA" id="ARBA00004214"/>
    </source>
</evidence>
<dbReference type="InterPro" id="IPR000834">
    <property type="entry name" value="Peptidase_M14"/>
</dbReference>
<keyword evidence="6" id="KW-0963">Cytoplasm</keyword>
<dbReference type="GO" id="GO:0005634">
    <property type="term" value="C:nucleus"/>
    <property type="evidence" value="ECO:0007669"/>
    <property type="project" value="UniProtKB-SubCell"/>
</dbReference>
<name>A0A9P0MRA1_NEZVI</name>
<keyword evidence="7" id="KW-0645">Protease</keyword>
<dbReference type="InterPro" id="IPR040626">
    <property type="entry name" value="Pepdidase_M14_N"/>
</dbReference>
<feature type="region of interest" description="Disordered" evidence="22">
    <location>
        <begin position="645"/>
        <end position="688"/>
    </location>
</feature>
<evidence type="ECO:0000256" key="7">
    <source>
        <dbReference type="ARBA" id="ARBA00022670"/>
    </source>
</evidence>
<evidence type="ECO:0000256" key="10">
    <source>
        <dbReference type="ARBA" id="ARBA00022833"/>
    </source>
</evidence>
<dbReference type="SUPFAM" id="SSF53187">
    <property type="entry name" value="Zn-dependent exopeptidases"/>
    <property type="match status" value="1"/>
</dbReference>
<evidence type="ECO:0000256" key="8">
    <source>
        <dbReference type="ARBA" id="ARBA00022723"/>
    </source>
</evidence>
<dbReference type="InterPro" id="IPR050821">
    <property type="entry name" value="Cytosolic_carboxypeptidase"/>
</dbReference>
<organism evidence="24 25">
    <name type="scientific">Nezara viridula</name>
    <name type="common">Southern green stink bug</name>
    <name type="synonym">Cimex viridulus</name>
    <dbReference type="NCBI Taxonomy" id="85310"/>
    <lineage>
        <taxon>Eukaryota</taxon>
        <taxon>Metazoa</taxon>
        <taxon>Ecdysozoa</taxon>
        <taxon>Arthropoda</taxon>
        <taxon>Hexapoda</taxon>
        <taxon>Insecta</taxon>
        <taxon>Pterygota</taxon>
        <taxon>Neoptera</taxon>
        <taxon>Paraneoptera</taxon>
        <taxon>Hemiptera</taxon>
        <taxon>Heteroptera</taxon>
        <taxon>Panheteroptera</taxon>
        <taxon>Pentatomomorpha</taxon>
        <taxon>Pentatomoidea</taxon>
        <taxon>Pentatomidae</taxon>
        <taxon>Pentatominae</taxon>
        <taxon>Nezara</taxon>
    </lineage>
</organism>
<keyword evidence="8" id="KW-0479">Metal-binding</keyword>
<comment type="similarity">
    <text evidence="5 21">Belongs to the peptidase M14 family.</text>
</comment>
<keyword evidence="25" id="KW-1185">Reference proteome</keyword>
<feature type="domain" description="Peptidase M14" evidence="23">
    <location>
        <begin position="163"/>
        <end position="575"/>
    </location>
</feature>
<gene>
    <name evidence="24" type="ORF">NEZAVI_LOCUS9490</name>
</gene>
<evidence type="ECO:0000256" key="15">
    <source>
        <dbReference type="ARBA" id="ARBA00024524"/>
    </source>
</evidence>